<dbReference type="AlphaFoldDB" id="A0A8C4US63"/>
<proteinExistence type="predicted"/>
<dbReference type="InterPro" id="IPR014722">
    <property type="entry name" value="Rib_uL2_dom2"/>
</dbReference>
<reference evidence="1" key="1">
    <citation type="submission" date="2025-08" db="UniProtKB">
        <authorList>
            <consortium name="Ensembl"/>
        </authorList>
    </citation>
    <scope>IDENTIFICATION</scope>
</reference>
<reference evidence="1" key="2">
    <citation type="submission" date="2025-09" db="UniProtKB">
        <authorList>
            <consortium name="Ensembl"/>
        </authorList>
    </citation>
    <scope>IDENTIFICATION</scope>
</reference>
<name>A0A8C4US63_FALTI</name>
<dbReference type="Ensembl" id="ENSFTIT00000016336.1">
    <property type="protein sequence ID" value="ENSFTIP00000015674.1"/>
    <property type="gene ID" value="ENSFTIG00000010390.1"/>
</dbReference>
<evidence type="ECO:0000313" key="1">
    <source>
        <dbReference type="Ensembl" id="ENSFTIP00000015674.1"/>
    </source>
</evidence>
<dbReference type="Gene3D" id="2.30.30.30">
    <property type="match status" value="1"/>
</dbReference>
<accession>A0A8C4US63</accession>
<keyword evidence="2" id="KW-1185">Reference proteome</keyword>
<sequence length="131" mass="15447">TGFKSLVTFDSCKNYKQRCMFSYLQKCNRQPCKNTTEARLSRDVTKTGRSVSWSKGTEENIAYFECVQHREANGRNVYVEIRCSQGMKTTLKLSKDHRKILELTEKFYQAEKKERKVKSKSWTICQTQIRI</sequence>
<dbReference type="Proteomes" id="UP000694562">
    <property type="component" value="Unplaced"/>
</dbReference>
<protein>
    <submittedName>
        <fullName evidence="1">Uncharacterized protein</fullName>
    </submittedName>
</protein>
<organism evidence="1 2">
    <name type="scientific">Falco tinnunculus</name>
    <name type="common">Common kestrel</name>
    <dbReference type="NCBI Taxonomy" id="100819"/>
    <lineage>
        <taxon>Eukaryota</taxon>
        <taxon>Metazoa</taxon>
        <taxon>Chordata</taxon>
        <taxon>Craniata</taxon>
        <taxon>Vertebrata</taxon>
        <taxon>Euteleostomi</taxon>
        <taxon>Archelosauria</taxon>
        <taxon>Archosauria</taxon>
        <taxon>Dinosauria</taxon>
        <taxon>Saurischia</taxon>
        <taxon>Theropoda</taxon>
        <taxon>Coelurosauria</taxon>
        <taxon>Aves</taxon>
        <taxon>Neognathae</taxon>
        <taxon>Neoaves</taxon>
        <taxon>Telluraves</taxon>
        <taxon>Australaves</taxon>
        <taxon>Falconiformes</taxon>
        <taxon>Falconidae</taxon>
        <taxon>Falco</taxon>
    </lineage>
</organism>
<evidence type="ECO:0000313" key="2">
    <source>
        <dbReference type="Proteomes" id="UP000694562"/>
    </source>
</evidence>